<feature type="domain" description="Disease resistance protein At4g27190-like leucine-rich repeats" evidence="7">
    <location>
        <begin position="503"/>
        <end position="610"/>
    </location>
</feature>
<dbReference type="Pfam" id="PF23247">
    <property type="entry name" value="LRR_RPS2"/>
    <property type="match status" value="1"/>
</dbReference>
<dbReference type="InterPro" id="IPR058922">
    <property type="entry name" value="WHD_DRP"/>
</dbReference>
<evidence type="ECO:0000256" key="3">
    <source>
        <dbReference type="ARBA" id="ARBA00022741"/>
    </source>
</evidence>
<evidence type="ECO:0000313" key="10">
    <source>
        <dbReference type="Proteomes" id="UP001054252"/>
    </source>
</evidence>
<dbReference type="AlphaFoldDB" id="A0AAV5M7F8"/>
<dbReference type="PANTHER" id="PTHR33463:SF187">
    <property type="entry name" value="AND NB-ARC DOMAIN DISEASE RESISTANCE PROTEIN, PUTATIVE-RELATED"/>
    <property type="match status" value="1"/>
</dbReference>
<dbReference type="InterPro" id="IPR050905">
    <property type="entry name" value="Plant_NBS-LRR"/>
</dbReference>
<dbReference type="InterPro" id="IPR027417">
    <property type="entry name" value="P-loop_NTPase"/>
</dbReference>
<evidence type="ECO:0000259" key="8">
    <source>
        <dbReference type="Pfam" id="PF23559"/>
    </source>
</evidence>
<accession>A0AAV5M7F8</accession>
<evidence type="ECO:0000259" key="7">
    <source>
        <dbReference type="Pfam" id="PF23247"/>
    </source>
</evidence>
<dbReference type="InterPro" id="IPR042197">
    <property type="entry name" value="Apaf_helical"/>
</dbReference>
<dbReference type="EMBL" id="BPVZ01000181">
    <property type="protein sequence ID" value="GKV44442.1"/>
    <property type="molecule type" value="Genomic_DNA"/>
</dbReference>
<feature type="domain" description="Disease resistance protein winged helix" evidence="8">
    <location>
        <begin position="113"/>
        <end position="177"/>
    </location>
</feature>
<evidence type="ECO:0000256" key="4">
    <source>
        <dbReference type="ARBA" id="ARBA00022821"/>
    </source>
</evidence>
<comment type="similarity">
    <text evidence="1">Belongs to the disease resistance NB-LRR family.</text>
</comment>
<evidence type="ECO:0000256" key="5">
    <source>
        <dbReference type="ARBA" id="ARBA00022840"/>
    </source>
</evidence>
<keyword evidence="2" id="KW-0677">Repeat</keyword>
<dbReference type="GO" id="GO:0005524">
    <property type="term" value="F:ATP binding"/>
    <property type="evidence" value="ECO:0007669"/>
    <property type="project" value="UniProtKB-KW"/>
</dbReference>
<dbReference type="SUPFAM" id="SSF52058">
    <property type="entry name" value="L domain-like"/>
    <property type="match status" value="1"/>
</dbReference>
<proteinExistence type="inferred from homology"/>
<gene>
    <name evidence="9" type="ORF">SLEP1_g51625</name>
</gene>
<dbReference type="InterPro" id="IPR002182">
    <property type="entry name" value="NB-ARC"/>
</dbReference>
<dbReference type="GO" id="GO:0006952">
    <property type="term" value="P:defense response"/>
    <property type="evidence" value="ECO:0007669"/>
    <property type="project" value="UniProtKB-KW"/>
</dbReference>
<dbReference type="Proteomes" id="UP001054252">
    <property type="component" value="Unassembled WGS sequence"/>
</dbReference>
<evidence type="ECO:0008006" key="11">
    <source>
        <dbReference type="Google" id="ProtNLM"/>
    </source>
</evidence>
<dbReference type="InterPro" id="IPR032675">
    <property type="entry name" value="LRR_dom_sf"/>
</dbReference>
<feature type="domain" description="NB-ARC" evidence="6">
    <location>
        <begin position="7"/>
        <end position="53"/>
    </location>
</feature>
<dbReference type="SUPFAM" id="SSF52540">
    <property type="entry name" value="P-loop containing nucleoside triphosphate hydrolases"/>
    <property type="match status" value="1"/>
</dbReference>
<protein>
    <recommendedName>
        <fullName evidence="11">NB-ARC domain-containing protein</fullName>
    </recommendedName>
</protein>
<dbReference type="GO" id="GO:0043531">
    <property type="term" value="F:ADP binding"/>
    <property type="evidence" value="ECO:0007669"/>
    <property type="project" value="InterPro"/>
</dbReference>
<dbReference type="Pfam" id="PF23559">
    <property type="entry name" value="WHD_DRP"/>
    <property type="match status" value="1"/>
</dbReference>
<reference evidence="9 10" key="1">
    <citation type="journal article" date="2021" name="Commun. Biol.">
        <title>The genome of Shorea leprosula (Dipterocarpaceae) highlights the ecological relevance of drought in aseasonal tropical rainforests.</title>
        <authorList>
            <person name="Ng K.K.S."/>
            <person name="Kobayashi M.J."/>
            <person name="Fawcett J.A."/>
            <person name="Hatakeyama M."/>
            <person name="Paape T."/>
            <person name="Ng C.H."/>
            <person name="Ang C.C."/>
            <person name="Tnah L.H."/>
            <person name="Lee C.T."/>
            <person name="Nishiyama T."/>
            <person name="Sese J."/>
            <person name="O'Brien M.J."/>
            <person name="Copetti D."/>
            <person name="Mohd Noor M.I."/>
            <person name="Ong R.C."/>
            <person name="Putra M."/>
            <person name="Sireger I.Z."/>
            <person name="Indrioko S."/>
            <person name="Kosugi Y."/>
            <person name="Izuno A."/>
            <person name="Isagi Y."/>
            <person name="Lee S.L."/>
            <person name="Shimizu K.K."/>
        </authorList>
    </citation>
    <scope>NUCLEOTIDE SEQUENCE [LARGE SCALE GENOMIC DNA]</scope>
    <source>
        <strain evidence="9">214</strain>
    </source>
</reference>
<keyword evidence="5" id="KW-0067">ATP-binding</keyword>
<comment type="caution">
    <text evidence="9">The sequence shown here is derived from an EMBL/GenBank/DDBJ whole genome shotgun (WGS) entry which is preliminary data.</text>
</comment>
<keyword evidence="3" id="KW-0547">Nucleotide-binding</keyword>
<evidence type="ECO:0000259" key="6">
    <source>
        <dbReference type="Pfam" id="PF00931"/>
    </source>
</evidence>
<keyword evidence="4" id="KW-0611">Plant defense</keyword>
<name>A0AAV5M7F8_9ROSI</name>
<dbReference type="PANTHER" id="PTHR33463">
    <property type="entry name" value="NB-ARC DOMAIN-CONTAINING PROTEIN-RELATED"/>
    <property type="match status" value="1"/>
</dbReference>
<dbReference type="Gene3D" id="3.80.10.10">
    <property type="entry name" value="Ribonuclease Inhibitor"/>
    <property type="match status" value="1"/>
</dbReference>
<organism evidence="9 10">
    <name type="scientific">Rubroshorea leprosula</name>
    <dbReference type="NCBI Taxonomy" id="152421"/>
    <lineage>
        <taxon>Eukaryota</taxon>
        <taxon>Viridiplantae</taxon>
        <taxon>Streptophyta</taxon>
        <taxon>Embryophyta</taxon>
        <taxon>Tracheophyta</taxon>
        <taxon>Spermatophyta</taxon>
        <taxon>Magnoliopsida</taxon>
        <taxon>eudicotyledons</taxon>
        <taxon>Gunneridae</taxon>
        <taxon>Pentapetalae</taxon>
        <taxon>rosids</taxon>
        <taxon>malvids</taxon>
        <taxon>Malvales</taxon>
        <taxon>Dipterocarpaceae</taxon>
        <taxon>Rubroshorea</taxon>
    </lineage>
</organism>
<dbReference type="Gene3D" id="1.10.8.430">
    <property type="entry name" value="Helical domain of apoptotic protease-activating factors"/>
    <property type="match status" value="1"/>
</dbReference>
<sequence length="657" mass="73793">MLESQKPTVQNGCKVIITSRSTEVYSYLDCKIVKVQPLSQEESLTLFLNKVGRDVLQISGLEEILKLIVNECAGLPLAIVVIAGSMKGVDDIKVWRNALTELQKGVKSVKGSEDEIFARKKLIEDWIDEELIDEMGSRQEAYDSGHAILNSLQHNFLLEECVRSDRVKMHDVVRDMAIKNIGPELGYMVKTGMKLKKVPNENEWVRDLKKVSLMANEISKIPIGLSPKCPLLSTLILSENPNLSEIPSSFFEGMVGLKEVQEVKALAFLNKAQGIEEVDLHMAGIEVVPEGMEMLVSLEYLDLNCHNLKEIPTGILPSLSSLKYLVVYPSRTITRRINIEEVAGLSNLESLECAVEGIQDFDYLVNKSKDLESLTAYDLRLITGEGGMAMYEFFTGYERTVVINGREIGEEGVVLPDTLEDLWIYHCKNMKNMRCSLNKIVLLENATELRRCAICSLEGMECVFELDSSSSSLCCPVPDKLEMLDLSSLLNLSALVRVEGVATPPHIFSNLKILRISSCPRMRKLFPLELWHAFQNLQKMNVDNCEQMEEIIASSDLDDTSSNKFTFPKLRELHLSSLDQLKSICSGKGVMVCDSIEVIQLFKCPKLKRIPLQLPLLGNGQPSPPPRLRRMMKSQKNGGNQWLSWIILTLKTYCNLS</sequence>
<evidence type="ECO:0000313" key="9">
    <source>
        <dbReference type="EMBL" id="GKV44442.1"/>
    </source>
</evidence>
<dbReference type="InterPro" id="IPR057135">
    <property type="entry name" value="At4g27190-like_LRR"/>
</dbReference>
<evidence type="ECO:0000256" key="1">
    <source>
        <dbReference type="ARBA" id="ARBA00008894"/>
    </source>
</evidence>
<keyword evidence="10" id="KW-1185">Reference proteome</keyword>
<dbReference type="Pfam" id="PF00931">
    <property type="entry name" value="NB-ARC"/>
    <property type="match status" value="1"/>
</dbReference>
<evidence type="ECO:0000256" key="2">
    <source>
        <dbReference type="ARBA" id="ARBA00022737"/>
    </source>
</evidence>